<proteinExistence type="predicted"/>
<organism evidence="2 3">
    <name type="scientific">Eumeta variegata</name>
    <name type="common">Bagworm moth</name>
    <name type="synonym">Eumeta japonica</name>
    <dbReference type="NCBI Taxonomy" id="151549"/>
    <lineage>
        <taxon>Eukaryota</taxon>
        <taxon>Metazoa</taxon>
        <taxon>Ecdysozoa</taxon>
        <taxon>Arthropoda</taxon>
        <taxon>Hexapoda</taxon>
        <taxon>Insecta</taxon>
        <taxon>Pterygota</taxon>
        <taxon>Neoptera</taxon>
        <taxon>Endopterygota</taxon>
        <taxon>Lepidoptera</taxon>
        <taxon>Glossata</taxon>
        <taxon>Ditrysia</taxon>
        <taxon>Tineoidea</taxon>
        <taxon>Psychidae</taxon>
        <taxon>Oiketicinae</taxon>
        <taxon>Eumeta</taxon>
    </lineage>
</organism>
<evidence type="ECO:0000256" key="1">
    <source>
        <dbReference type="SAM" id="MobiDB-lite"/>
    </source>
</evidence>
<feature type="compositionally biased region" description="Basic and acidic residues" evidence="1">
    <location>
        <begin position="19"/>
        <end position="31"/>
    </location>
</feature>
<dbReference type="Proteomes" id="UP000299102">
    <property type="component" value="Unassembled WGS sequence"/>
</dbReference>
<feature type="region of interest" description="Disordered" evidence="1">
    <location>
        <begin position="1"/>
        <end position="31"/>
    </location>
</feature>
<dbReference type="EMBL" id="BGZK01001044">
    <property type="protein sequence ID" value="GBP69561.1"/>
    <property type="molecule type" value="Genomic_DNA"/>
</dbReference>
<accession>A0A4C1XZW2</accession>
<keyword evidence="3" id="KW-1185">Reference proteome</keyword>
<comment type="caution">
    <text evidence="2">The sequence shown here is derived from an EMBL/GenBank/DDBJ whole genome shotgun (WGS) entry which is preliminary data.</text>
</comment>
<protein>
    <submittedName>
        <fullName evidence="2">Uncharacterized protein</fullName>
    </submittedName>
</protein>
<dbReference type="AlphaFoldDB" id="A0A4C1XZW2"/>
<name>A0A4C1XZW2_EUMVA</name>
<evidence type="ECO:0000313" key="3">
    <source>
        <dbReference type="Proteomes" id="UP000299102"/>
    </source>
</evidence>
<gene>
    <name evidence="2" type="ORF">EVAR_61346_1</name>
</gene>
<sequence length="175" mass="18981">MKHNKNSVDDLSDSEDGLSESKDDLPDIDKLAKRNTQPVKYHTLTEYERIVKSSAVASSTVSESAGGPLLALLLPSTLSLSIRYHMPSQEANTGDSFGVYRWLPPTLSADGSVVKSIPIAPEGTEFDPVYGQTDSLICFFNRIKTIRPVCCRSWILTTVVLSPQPAGQRGIASVA</sequence>
<reference evidence="2 3" key="1">
    <citation type="journal article" date="2019" name="Commun. Biol.">
        <title>The bagworm genome reveals a unique fibroin gene that provides high tensile strength.</title>
        <authorList>
            <person name="Kono N."/>
            <person name="Nakamura H."/>
            <person name="Ohtoshi R."/>
            <person name="Tomita M."/>
            <person name="Numata K."/>
            <person name="Arakawa K."/>
        </authorList>
    </citation>
    <scope>NUCLEOTIDE SEQUENCE [LARGE SCALE GENOMIC DNA]</scope>
</reference>
<evidence type="ECO:0000313" key="2">
    <source>
        <dbReference type="EMBL" id="GBP69561.1"/>
    </source>
</evidence>